<protein>
    <submittedName>
        <fullName evidence="4">Ankyrin repeat-containing domain</fullName>
    </submittedName>
</protein>
<dbReference type="PROSITE" id="PS50088">
    <property type="entry name" value="ANK_REPEAT"/>
    <property type="match status" value="1"/>
</dbReference>
<dbReference type="PANTHER" id="PTHR24166">
    <property type="entry name" value="ROLLING PEBBLES, ISOFORM B"/>
    <property type="match status" value="1"/>
</dbReference>
<reference evidence="4 5" key="1">
    <citation type="journal article" date="2014" name="Nat. Commun.">
        <title>Multiple recent horizontal transfers of a large genomic region in cheese making fungi.</title>
        <authorList>
            <person name="Cheeseman K."/>
            <person name="Ropars J."/>
            <person name="Renault P."/>
            <person name="Dupont J."/>
            <person name="Gouzy J."/>
            <person name="Branca A."/>
            <person name="Abraham A.L."/>
            <person name="Ceppi M."/>
            <person name="Conseiller E."/>
            <person name="Debuchy R."/>
            <person name="Malagnac F."/>
            <person name="Goarin A."/>
            <person name="Silar P."/>
            <person name="Lacoste S."/>
            <person name="Sallet E."/>
            <person name="Bensimon A."/>
            <person name="Giraud T."/>
            <person name="Brygoo Y."/>
        </authorList>
    </citation>
    <scope>NUCLEOTIDE SEQUENCE [LARGE SCALE GENOMIC DNA]</scope>
    <source>
        <strain evidence="5">FM 013</strain>
    </source>
</reference>
<gene>
    <name evidence="4" type="ORF">PCAMFM013_S016g000050</name>
</gene>
<organism evidence="4 5">
    <name type="scientific">Penicillium camemberti (strain FM 013)</name>
    <dbReference type="NCBI Taxonomy" id="1429867"/>
    <lineage>
        <taxon>Eukaryota</taxon>
        <taxon>Fungi</taxon>
        <taxon>Dikarya</taxon>
        <taxon>Ascomycota</taxon>
        <taxon>Pezizomycotina</taxon>
        <taxon>Eurotiomycetes</taxon>
        <taxon>Eurotiomycetidae</taxon>
        <taxon>Eurotiales</taxon>
        <taxon>Aspergillaceae</taxon>
        <taxon>Penicillium</taxon>
    </lineage>
</organism>
<dbReference type="InterPro" id="IPR036770">
    <property type="entry name" value="Ankyrin_rpt-contain_sf"/>
</dbReference>
<dbReference type="STRING" id="1429867.A0A0G4PHF9"/>
<dbReference type="SMART" id="SM00248">
    <property type="entry name" value="ANK"/>
    <property type="match status" value="3"/>
</dbReference>
<dbReference type="InterPro" id="IPR002110">
    <property type="entry name" value="Ankyrin_rpt"/>
</dbReference>
<evidence type="ECO:0000256" key="3">
    <source>
        <dbReference type="PROSITE-ProRule" id="PRU00023"/>
    </source>
</evidence>
<dbReference type="InterPro" id="IPR050889">
    <property type="entry name" value="Dendritic_Spine_Reg/Scaffold"/>
</dbReference>
<dbReference type="Pfam" id="PF13637">
    <property type="entry name" value="Ank_4"/>
    <property type="match status" value="1"/>
</dbReference>
<proteinExistence type="predicted"/>
<keyword evidence="5" id="KW-1185">Reference proteome</keyword>
<dbReference type="SUPFAM" id="SSF48403">
    <property type="entry name" value="Ankyrin repeat"/>
    <property type="match status" value="1"/>
</dbReference>
<dbReference type="PANTHER" id="PTHR24166:SF48">
    <property type="entry name" value="PROTEIN VAPYRIN"/>
    <property type="match status" value="1"/>
</dbReference>
<dbReference type="Gene3D" id="1.25.40.20">
    <property type="entry name" value="Ankyrin repeat-containing domain"/>
    <property type="match status" value="2"/>
</dbReference>
<keyword evidence="2 3" id="KW-0040">ANK repeat</keyword>
<evidence type="ECO:0000256" key="2">
    <source>
        <dbReference type="ARBA" id="ARBA00023043"/>
    </source>
</evidence>
<keyword evidence="1" id="KW-0677">Repeat</keyword>
<evidence type="ECO:0000256" key="1">
    <source>
        <dbReference type="ARBA" id="ARBA00022737"/>
    </source>
</evidence>
<dbReference type="Proteomes" id="UP000053732">
    <property type="component" value="Unassembled WGS sequence"/>
</dbReference>
<feature type="repeat" description="ANK" evidence="3">
    <location>
        <begin position="239"/>
        <end position="267"/>
    </location>
</feature>
<sequence length="289" mass="32473">MGFLDLPLEIIYLITGFLELDNDISALSRTTRQLHAVLDPCLYKNNIKRYNSCALLWAAEHGRVSVAQKMLDAGAPLVQERLQPMFLAAFRGHDAVVRLFLERGLRPDGKAKWWLRGPRPEWNFWNKITENYDRQPVCLNAEEGDPTNGAIREGHASVVHLLHTYGGMAYWDQARVAKAMTTAILANCATVVRFRNERYPETIKYMLQPDRMPPRTTKKVGIARILIEAGALVDTADSQGLTPLNYAVRSGDEDLVRLFVEAGACVNPGLSNGVTLRYIRGTVQIMDIH</sequence>
<dbReference type="AlphaFoldDB" id="A0A0G4PHF9"/>
<dbReference type="PROSITE" id="PS50297">
    <property type="entry name" value="ANK_REP_REGION"/>
    <property type="match status" value="1"/>
</dbReference>
<evidence type="ECO:0000313" key="4">
    <source>
        <dbReference type="EMBL" id="CRL25769.1"/>
    </source>
</evidence>
<name>A0A0G4PHF9_PENC3</name>
<evidence type="ECO:0000313" key="5">
    <source>
        <dbReference type="Proteomes" id="UP000053732"/>
    </source>
</evidence>
<accession>A0A0G4PHF9</accession>
<dbReference type="EMBL" id="HG793149">
    <property type="protein sequence ID" value="CRL25769.1"/>
    <property type="molecule type" value="Genomic_DNA"/>
</dbReference>